<dbReference type="GeneID" id="101851873"/>
<keyword evidence="7" id="KW-1185">Reference proteome</keyword>
<keyword evidence="5" id="KW-0325">Glycoprotein</keyword>
<dbReference type="Pfam" id="PF14670">
    <property type="entry name" value="FXa_inhibition"/>
    <property type="match status" value="2"/>
</dbReference>
<accession>A0ABM1A2B2</accession>
<feature type="domain" description="EGF-like" evidence="6">
    <location>
        <begin position="82"/>
        <end position="97"/>
    </location>
</feature>
<dbReference type="InterPro" id="IPR052080">
    <property type="entry name" value="vWF_C/EGF_Fibrillin"/>
</dbReference>
<keyword evidence="3" id="KW-0732">Signal</keyword>
<dbReference type="PROSITE" id="PS00010">
    <property type="entry name" value="ASX_HYDROXYL"/>
    <property type="match status" value="2"/>
</dbReference>
<dbReference type="InterPro" id="IPR000742">
    <property type="entry name" value="EGF"/>
</dbReference>
<sequence>MPQHIRVILFYTHFASDIDECAVSNGGCSQVCDNQPGTFRCLCNSGYTLASDSIACNDIDECAFSNGGCSQVCDNQPGTFRCLCNSGYTLASDSIACDGE</sequence>
<dbReference type="SMART" id="SM00181">
    <property type="entry name" value="EGF"/>
    <property type="match status" value="2"/>
</dbReference>
<dbReference type="Gene3D" id="2.10.25.10">
    <property type="entry name" value="Laminin"/>
    <property type="match status" value="2"/>
</dbReference>
<evidence type="ECO:0000256" key="2">
    <source>
        <dbReference type="ARBA" id="ARBA00022525"/>
    </source>
</evidence>
<keyword evidence="2" id="KW-0964">Secreted</keyword>
<evidence type="ECO:0000259" key="6">
    <source>
        <dbReference type="PROSITE" id="PS01186"/>
    </source>
</evidence>
<evidence type="ECO:0000256" key="4">
    <source>
        <dbReference type="ARBA" id="ARBA00023157"/>
    </source>
</evidence>
<evidence type="ECO:0000256" key="1">
    <source>
        <dbReference type="ARBA" id="ARBA00004613"/>
    </source>
</evidence>
<proteinExistence type="predicted"/>
<dbReference type="SMART" id="SM00179">
    <property type="entry name" value="EGF_CA"/>
    <property type="match status" value="2"/>
</dbReference>
<dbReference type="PROSITE" id="PS01187">
    <property type="entry name" value="EGF_CA"/>
    <property type="match status" value="1"/>
</dbReference>
<keyword evidence="4" id="KW-1015">Disulfide bond</keyword>
<comment type="subcellular location">
    <subcellularLocation>
        <location evidence="1">Secreted</location>
    </subcellularLocation>
</comment>
<evidence type="ECO:0000256" key="3">
    <source>
        <dbReference type="ARBA" id="ARBA00022729"/>
    </source>
</evidence>
<dbReference type="InterPro" id="IPR000152">
    <property type="entry name" value="EGF-type_Asp/Asn_hydroxyl_site"/>
</dbReference>
<gene>
    <name evidence="8" type="primary">LOC101851873</name>
</gene>
<dbReference type="InterPro" id="IPR018097">
    <property type="entry name" value="EGF_Ca-bd_CS"/>
</dbReference>
<dbReference type="PANTHER" id="PTHR47333">
    <property type="entry name" value="VON WILLEBRAND FACTOR C AND EGF DOMAIN-CONTAINING PROTEIN"/>
    <property type="match status" value="1"/>
</dbReference>
<dbReference type="SUPFAM" id="SSF57196">
    <property type="entry name" value="EGF/Laminin"/>
    <property type="match status" value="2"/>
</dbReference>
<reference evidence="8" key="1">
    <citation type="submission" date="2025-08" db="UniProtKB">
        <authorList>
            <consortium name="RefSeq"/>
        </authorList>
    </citation>
    <scope>IDENTIFICATION</scope>
</reference>
<evidence type="ECO:0000256" key="5">
    <source>
        <dbReference type="ARBA" id="ARBA00023180"/>
    </source>
</evidence>
<evidence type="ECO:0000313" key="7">
    <source>
        <dbReference type="Proteomes" id="UP000694888"/>
    </source>
</evidence>
<organism evidence="7 8">
    <name type="scientific">Aplysia californica</name>
    <name type="common">California sea hare</name>
    <dbReference type="NCBI Taxonomy" id="6500"/>
    <lineage>
        <taxon>Eukaryota</taxon>
        <taxon>Metazoa</taxon>
        <taxon>Spiralia</taxon>
        <taxon>Lophotrochozoa</taxon>
        <taxon>Mollusca</taxon>
        <taxon>Gastropoda</taxon>
        <taxon>Heterobranchia</taxon>
        <taxon>Euthyneura</taxon>
        <taxon>Tectipleura</taxon>
        <taxon>Aplysiida</taxon>
        <taxon>Aplysioidea</taxon>
        <taxon>Aplysiidae</taxon>
        <taxon>Aplysia</taxon>
    </lineage>
</organism>
<dbReference type="Proteomes" id="UP000694888">
    <property type="component" value="Unplaced"/>
</dbReference>
<dbReference type="PROSITE" id="PS01186">
    <property type="entry name" value="EGF_2"/>
    <property type="match status" value="2"/>
</dbReference>
<evidence type="ECO:0000313" key="8">
    <source>
        <dbReference type="RefSeq" id="XP_012939390.2"/>
    </source>
</evidence>
<dbReference type="RefSeq" id="XP_012939390.2">
    <property type="nucleotide sequence ID" value="XM_013083936.2"/>
</dbReference>
<name>A0ABM1A2B2_APLCA</name>
<protein>
    <submittedName>
        <fullName evidence="8">Growth arrest-specific protein 6</fullName>
    </submittedName>
</protein>
<feature type="domain" description="EGF-like" evidence="6">
    <location>
        <begin position="41"/>
        <end position="56"/>
    </location>
</feature>
<dbReference type="PANTHER" id="PTHR47333:SF4">
    <property type="entry name" value="EGF-LIKE DOMAIN-CONTAINING PROTEIN"/>
    <property type="match status" value="1"/>
</dbReference>
<dbReference type="InterPro" id="IPR001881">
    <property type="entry name" value="EGF-like_Ca-bd_dom"/>
</dbReference>